<evidence type="ECO:0000313" key="2">
    <source>
        <dbReference type="Proteomes" id="UP000237105"/>
    </source>
</evidence>
<evidence type="ECO:0000313" key="1">
    <source>
        <dbReference type="EMBL" id="PON68523.1"/>
    </source>
</evidence>
<proteinExistence type="predicted"/>
<dbReference type="OrthoDB" id="448954at2759"/>
<organism evidence="1 2">
    <name type="scientific">Parasponia andersonii</name>
    <name type="common">Sponia andersonii</name>
    <dbReference type="NCBI Taxonomy" id="3476"/>
    <lineage>
        <taxon>Eukaryota</taxon>
        <taxon>Viridiplantae</taxon>
        <taxon>Streptophyta</taxon>
        <taxon>Embryophyta</taxon>
        <taxon>Tracheophyta</taxon>
        <taxon>Spermatophyta</taxon>
        <taxon>Magnoliopsida</taxon>
        <taxon>eudicotyledons</taxon>
        <taxon>Gunneridae</taxon>
        <taxon>Pentapetalae</taxon>
        <taxon>rosids</taxon>
        <taxon>fabids</taxon>
        <taxon>Rosales</taxon>
        <taxon>Cannabaceae</taxon>
        <taxon>Parasponia</taxon>
    </lineage>
</organism>
<dbReference type="EMBL" id="JXTB01000062">
    <property type="protein sequence ID" value="PON68523.1"/>
    <property type="molecule type" value="Genomic_DNA"/>
</dbReference>
<name>A0A2P5D5E7_PARAD</name>
<dbReference type="AlphaFoldDB" id="A0A2P5D5E7"/>
<comment type="caution">
    <text evidence="1">The sequence shown here is derived from an EMBL/GenBank/DDBJ whole genome shotgun (WGS) entry which is preliminary data.</text>
</comment>
<keyword evidence="2" id="KW-1185">Reference proteome</keyword>
<dbReference type="Proteomes" id="UP000237105">
    <property type="component" value="Unassembled WGS sequence"/>
</dbReference>
<protein>
    <submittedName>
        <fullName evidence="1">Uncharacterized protein</fullName>
    </submittedName>
</protein>
<sequence>MSCLKSLRTDALLDKRVGGHMNFAIRRAYDKFIWRTKSRFKSLFSVSIMLISIQMEPCVILRINREKLRLFQEERPVWYTIHCNVLPKDDKEIKVTEEFKKNERIVTVTDGNDPSNDDLS</sequence>
<gene>
    <name evidence="1" type="ORF">PanWU01x14_094940</name>
</gene>
<reference evidence="2" key="1">
    <citation type="submission" date="2016-06" db="EMBL/GenBank/DDBJ databases">
        <title>Parallel loss of symbiosis genes in relatives of nitrogen-fixing non-legume Parasponia.</title>
        <authorList>
            <person name="Van Velzen R."/>
            <person name="Holmer R."/>
            <person name="Bu F."/>
            <person name="Rutten L."/>
            <person name="Van Zeijl A."/>
            <person name="Liu W."/>
            <person name="Santuari L."/>
            <person name="Cao Q."/>
            <person name="Sharma T."/>
            <person name="Shen D."/>
            <person name="Roswanjaya Y."/>
            <person name="Wardhani T."/>
            <person name="Kalhor M.S."/>
            <person name="Jansen J."/>
            <person name="Van den Hoogen J."/>
            <person name="Gungor B."/>
            <person name="Hartog M."/>
            <person name="Hontelez J."/>
            <person name="Verver J."/>
            <person name="Yang W.-C."/>
            <person name="Schijlen E."/>
            <person name="Repin R."/>
            <person name="Schilthuizen M."/>
            <person name="Schranz E."/>
            <person name="Heidstra R."/>
            <person name="Miyata K."/>
            <person name="Fedorova E."/>
            <person name="Kohlen W."/>
            <person name="Bisseling T."/>
            <person name="Smit S."/>
            <person name="Geurts R."/>
        </authorList>
    </citation>
    <scope>NUCLEOTIDE SEQUENCE [LARGE SCALE GENOMIC DNA]</scope>
    <source>
        <strain evidence="2">cv. WU1-14</strain>
    </source>
</reference>
<accession>A0A2P5D5E7</accession>